<dbReference type="Pfam" id="PF00271">
    <property type="entry name" value="Helicase_C"/>
    <property type="match status" value="1"/>
</dbReference>
<evidence type="ECO:0000256" key="5">
    <source>
        <dbReference type="ARBA" id="ARBA00022741"/>
    </source>
</evidence>
<feature type="region of interest" description="Disordered" evidence="11">
    <location>
        <begin position="176"/>
        <end position="199"/>
    </location>
</feature>
<evidence type="ECO:0000256" key="4">
    <source>
        <dbReference type="ARBA" id="ARBA00022737"/>
    </source>
</evidence>
<dbReference type="InterPro" id="IPR004179">
    <property type="entry name" value="Sec63-dom"/>
</dbReference>
<accession>A0AAE0VI34</accession>
<dbReference type="PROSITE" id="PS51192">
    <property type="entry name" value="HELICASE_ATP_BIND_1"/>
    <property type="match status" value="1"/>
</dbReference>
<evidence type="ECO:0000313" key="14">
    <source>
        <dbReference type="EMBL" id="KAK3578446.1"/>
    </source>
</evidence>
<keyword evidence="5" id="KW-0547">Nucleotide-binding</keyword>
<dbReference type="InterPro" id="IPR014001">
    <property type="entry name" value="Helicase_ATP-bd"/>
</dbReference>
<evidence type="ECO:0000259" key="12">
    <source>
        <dbReference type="PROSITE" id="PS51192"/>
    </source>
</evidence>
<dbReference type="SMART" id="SM00382">
    <property type="entry name" value="AAA"/>
    <property type="match status" value="1"/>
</dbReference>
<dbReference type="AlphaFoldDB" id="A0AAE0VI34"/>
<dbReference type="FunFam" id="3.40.50.300:FF:000102">
    <property type="entry name" value="RNA helicase, activating signal cointegrator 1"/>
    <property type="match status" value="1"/>
</dbReference>
<dbReference type="SUPFAM" id="SSF46785">
    <property type="entry name" value="Winged helix' DNA-binding domain"/>
    <property type="match status" value="1"/>
</dbReference>
<feature type="domain" description="Helicase ATP-binding" evidence="12">
    <location>
        <begin position="484"/>
        <end position="667"/>
    </location>
</feature>
<dbReference type="Gene3D" id="1.10.3380.10">
    <property type="entry name" value="Sec63 N-terminal domain-like domain"/>
    <property type="match status" value="1"/>
</dbReference>
<evidence type="ECO:0000313" key="15">
    <source>
        <dbReference type="Proteomes" id="UP001195483"/>
    </source>
</evidence>
<dbReference type="Pfam" id="PF23445">
    <property type="entry name" value="WHD_SNRNP200"/>
    <property type="match status" value="1"/>
</dbReference>
<keyword evidence="15" id="KW-1185">Reference proteome</keyword>
<feature type="compositionally biased region" description="Basic and acidic residues" evidence="11">
    <location>
        <begin position="346"/>
        <end position="359"/>
    </location>
</feature>
<dbReference type="InterPro" id="IPR057842">
    <property type="entry name" value="WH_MER3"/>
</dbReference>
<evidence type="ECO:0000256" key="6">
    <source>
        <dbReference type="ARBA" id="ARBA00022801"/>
    </source>
</evidence>
<dbReference type="GO" id="GO:0006397">
    <property type="term" value="P:mRNA processing"/>
    <property type="evidence" value="ECO:0007669"/>
    <property type="project" value="UniProtKB-ARBA"/>
</dbReference>
<sequence length="1088" mass="123400">MRELPRITGAIRALSQYPGEETDDKRQGTQELLQKRHLVTKRRATEEGSVWSQLVERIRKEASAQEEEVTATLKLLTQCARQIVGKDTENDVVESAAVYLFDIFKPIDKVGHRETTKIRAIFGPFPASAATAACDIVNRIKSWLDEDIELPGNHKREEGDGEENITEFGKGIKFTFPTSTEVEEEESSSESEDEDRKEFDIMYNDIMEEKPSRKKKRESSDKSEASFQMLDAAWLQQEVSKYFGDQGSTSLGLSVEDLTSTIFDFLSSCKSDTELQNDLFELLGFDRFELIQSLLHNRQKLIAITLVPEDKVSQSNRNKGDSSRPAYGCQVTVQSEKEKQLAKQFRKEEKKMKTGKQDDSGQPMTFNPQELRAQRELALHSASAVPLFSGRSAYTPAERFPNVYDTMQEARQSSAFIGDVKMYLPENFQRSSNKIYEEVHIPSGDPAPLQVGEKLVAVAELDEIAQMAFKGTKFLNRIQSVVFEAAYRTNENLLICAPTGAGKTNIAMLTILHELKQHIAQGVIKKDEFKVIYVAPMKALAAEMVRNFGGRLEPLGIAVRELTGDMQLTKAEILNTQMLVTTPEKWDVVTRKSTGDVALAQLVKLLIIDEVHLLHDDRGSVIESLVARTLRQVESSQSMIRIVGLSATLPNYLDVANFLHVNPYMGLFFFDGRFRPVPLSQTFIGIKTLNRVQQLQDFNTVCYEKVLEQVRKGYQVMVFVHARNETVRTAMTLRDMAKNQGDVQFFLPDQGQKYGEAERNTMKSRNRQLKELFPDGFSIHHAGMLRQDRNLVEKYFAAGLIKVLVCTATLAWGVNLPAHAVIIKGTQIYDAKKGSFVDLGILDVMQIFGRAGRPQFDKFGHGTILSTHDKLSHYLSLMTRQNPIESQFVNSLTDNLNAEIALGTVTNVDEAVKWLSYTYLYVRMKCNPLVYGVPYKMVENDPTLEEYRRELIVMAGRKLDQAKMVRFNEKTNYFASTDMGRIASHFYIKYDTVEVINEHLKYIMTEGDVFGMVAKSQEFEQIKVRDDEMEELDIVLQEHCEMNVPGGVENTYGKVNILLQAYISRQSLDSFSLVSDQAYIAQVFNRFK</sequence>
<dbReference type="InterPro" id="IPR001650">
    <property type="entry name" value="Helicase_C-like"/>
</dbReference>
<reference evidence="14" key="2">
    <citation type="journal article" date="2021" name="Genome Biol. Evol.">
        <title>Developing a high-quality reference genome for a parasitic bivalve with doubly uniparental inheritance (Bivalvia: Unionida).</title>
        <authorList>
            <person name="Smith C.H."/>
        </authorList>
    </citation>
    <scope>NUCLEOTIDE SEQUENCE</scope>
    <source>
        <strain evidence="14">CHS0354</strain>
        <tissue evidence="14">Mantle</tissue>
    </source>
</reference>
<evidence type="ECO:0000256" key="2">
    <source>
        <dbReference type="ARBA" id="ARBA00004514"/>
    </source>
</evidence>
<dbReference type="Pfam" id="PF18149">
    <property type="entry name" value="Helicase_PWI"/>
    <property type="match status" value="1"/>
</dbReference>
<feature type="region of interest" description="Disordered" evidence="11">
    <location>
        <begin position="346"/>
        <end position="366"/>
    </location>
</feature>
<dbReference type="FunFam" id="3.40.50.300:FF:000062">
    <property type="entry name" value="U5 small nuclear ribonucleoprotein helicase"/>
    <property type="match status" value="1"/>
</dbReference>
<reference evidence="14" key="3">
    <citation type="submission" date="2023-05" db="EMBL/GenBank/DDBJ databases">
        <authorList>
            <person name="Smith C.H."/>
        </authorList>
    </citation>
    <scope>NUCLEOTIDE SEQUENCE</scope>
    <source>
        <strain evidence="14">CHS0354</strain>
        <tissue evidence="14">Mantle</tissue>
    </source>
</reference>
<dbReference type="Pfam" id="PF00270">
    <property type="entry name" value="DEAD"/>
    <property type="match status" value="1"/>
</dbReference>
<dbReference type="CDD" id="cd18020">
    <property type="entry name" value="DEXHc_ASCC3_1"/>
    <property type="match status" value="1"/>
</dbReference>
<evidence type="ECO:0000256" key="8">
    <source>
        <dbReference type="ARBA" id="ARBA00022840"/>
    </source>
</evidence>
<keyword evidence="3" id="KW-0963">Cytoplasm</keyword>
<name>A0AAE0VI34_9BIVA</name>
<dbReference type="InterPro" id="IPR036390">
    <property type="entry name" value="WH_DNA-bd_sf"/>
</dbReference>
<dbReference type="PROSITE" id="PS51194">
    <property type="entry name" value="HELICASE_CTER"/>
    <property type="match status" value="1"/>
</dbReference>
<dbReference type="PANTHER" id="PTHR47961">
    <property type="entry name" value="DNA POLYMERASE THETA, PUTATIVE (AFU_ORTHOLOGUE AFUA_1G05260)-RELATED"/>
    <property type="match status" value="1"/>
</dbReference>
<evidence type="ECO:0000256" key="1">
    <source>
        <dbReference type="ARBA" id="ARBA00004324"/>
    </source>
</evidence>
<keyword evidence="4" id="KW-0677">Repeat</keyword>
<dbReference type="InterPro" id="IPR036388">
    <property type="entry name" value="WH-like_DNA-bd_sf"/>
</dbReference>
<dbReference type="GO" id="GO:0004386">
    <property type="term" value="F:helicase activity"/>
    <property type="evidence" value="ECO:0007669"/>
    <property type="project" value="UniProtKB-KW"/>
</dbReference>
<dbReference type="SUPFAM" id="SSF158702">
    <property type="entry name" value="Sec63 N-terminal domain-like"/>
    <property type="match status" value="1"/>
</dbReference>
<dbReference type="SUPFAM" id="SSF52540">
    <property type="entry name" value="P-loop containing nucleoside triphosphate hydrolases"/>
    <property type="match status" value="1"/>
</dbReference>
<proteinExistence type="predicted"/>
<protein>
    <recommendedName>
        <fullName evidence="10">U5 small nuclear ribonucleoprotein 200 kDa helicase</fullName>
    </recommendedName>
</protein>
<dbReference type="InterPro" id="IPR050474">
    <property type="entry name" value="Hel308_SKI2-like"/>
</dbReference>
<dbReference type="GO" id="GO:0003676">
    <property type="term" value="F:nucleic acid binding"/>
    <property type="evidence" value="ECO:0007669"/>
    <property type="project" value="InterPro"/>
</dbReference>
<keyword evidence="7" id="KW-0347">Helicase</keyword>
<comment type="caution">
    <text evidence="14">The sequence shown here is derived from an EMBL/GenBank/DDBJ whole genome shotgun (WGS) entry which is preliminary data.</text>
</comment>
<keyword evidence="9" id="KW-0539">Nucleus</keyword>
<evidence type="ECO:0000256" key="11">
    <source>
        <dbReference type="SAM" id="MobiDB-lite"/>
    </source>
</evidence>
<dbReference type="Pfam" id="PF02889">
    <property type="entry name" value="Sec63"/>
    <property type="match status" value="1"/>
</dbReference>
<dbReference type="GO" id="GO:0016787">
    <property type="term" value="F:hydrolase activity"/>
    <property type="evidence" value="ECO:0007669"/>
    <property type="project" value="UniProtKB-KW"/>
</dbReference>
<dbReference type="InterPro" id="IPR003593">
    <property type="entry name" value="AAA+_ATPase"/>
</dbReference>
<dbReference type="InterPro" id="IPR011545">
    <property type="entry name" value="DEAD/DEAH_box_helicase_dom"/>
</dbReference>
<feature type="domain" description="Helicase C-terminal" evidence="13">
    <location>
        <begin position="694"/>
        <end position="916"/>
    </location>
</feature>
<evidence type="ECO:0000256" key="3">
    <source>
        <dbReference type="ARBA" id="ARBA00022490"/>
    </source>
</evidence>
<organism evidence="14 15">
    <name type="scientific">Potamilus streckersoni</name>
    <dbReference type="NCBI Taxonomy" id="2493646"/>
    <lineage>
        <taxon>Eukaryota</taxon>
        <taxon>Metazoa</taxon>
        <taxon>Spiralia</taxon>
        <taxon>Lophotrochozoa</taxon>
        <taxon>Mollusca</taxon>
        <taxon>Bivalvia</taxon>
        <taxon>Autobranchia</taxon>
        <taxon>Heteroconchia</taxon>
        <taxon>Palaeoheterodonta</taxon>
        <taxon>Unionida</taxon>
        <taxon>Unionoidea</taxon>
        <taxon>Unionidae</taxon>
        <taxon>Ambleminae</taxon>
        <taxon>Lampsilini</taxon>
        <taxon>Potamilus</taxon>
    </lineage>
</organism>
<dbReference type="PANTHER" id="PTHR47961:SF13">
    <property type="entry name" value="ACTIVATING SIGNAL COINTEGRATOR 1 COMPLEX SUBUNIT 3"/>
    <property type="match status" value="1"/>
</dbReference>
<dbReference type="CDD" id="cd18795">
    <property type="entry name" value="SF2_C_Ski2"/>
    <property type="match status" value="1"/>
</dbReference>
<dbReference type="Proteomes" id="UP001195483">
    <property type="component" value="Unassembled WGS sequence"/>
</dbReference>
<dbReference type="Pfam" id="PF26582">
    <property type="entry name" value="ASCC3_N"/>
    <property type="match status" value="1"/>
</dbReference>
<gene>
    <name evidence="14" type="ORF">CHS0354_037424</name>
</gene>
<keyword evidence="8" id="KW-0067">ATP-binding</keyword>
<dbReference type="Gene3D" id="3.40.50.300">
    <property type="entry name" value="P-loop containing nucleotide triphosphate hydrolases"/>
    <property type="match status" value="2"/>
</dbReference>
<dbReference type="SMART" id="SM00487">
    <property type="entry name" value="DEXDc"/>
    <property type="match status" value="1"/>
</dbReference>
<keyword evidence="6" id="KW-0378">Hydrolase</keyword>
<dbReference type="InterPro" id="IPR041094">
    <property type="entry name" value="Brr2_helicase_PWI"/>
</dbReference>
<comment type="subcellular location">
    <subcellularLocation>
        <location evidence="2">Cytoplasm</location>
        <location evidence="2">Cytosol</location>
    </subcellularLocation>
    <subcellularLocation>
        <location evidence="1">Nucleus speckle</location>
    </subcellularLocation>
</comment>
<dbReference type="GO" id="GO:0005524">
    <property type="term" value="F:ATP binding"/>
    <property type="evidence" value="ECO:0007669"/>
    <property type="project" value="UniProtKB-KW"/>
</dbReference>
<evidence type="ECO:0000256" key="7">
    <source>
        <dbReference type="ARBA" id="ARBA00022806"/>
    </source>
</evidence>
<dbReference type="EMBL" id="JAEAOA010002189">
    <property type="protein sequence ID" value="KAK3578446.1"/>
    <property type="molecule type" value="Genomic_DNA"/>
</dbReference>
<dbReference type="Gene3D" id="1.10.10.10">
    <property type="entry name" value="Winged helix-like DNA-binding domain superfamily/Winged helix DNA-binding domain"/>
    <property type="match status" value="1"/>
</dbReference>
<dbReference type="FunFam" id="1.10.10.10:FF:000024">
    <property type="entry name" value="U5 small nuclear ribonucleoprotein helicase"/>
    <property type="match status" value="1"/>
</dbReference>
<feature type="compositionally biased region" description="Acidic residues" evidence="11">
    <location>
        <begin position="181"/>
        <end position="193"/>
    </location>
</feature>
<dbReference type="InterPro" id="IPR058856">
    <property type="entry name" value="ASCC3_N"/>
</dbReference>
<reference evidence="14" key="1">
    <citation type="journal article" date="2021" name="Genome Biol. Evol.">
        <title>A High-Quality Reference Genome for a Parasitic Bivalve with Doubly Uniparental Inheritance (Bivalvia: Unionida).</title>
        <authorList>
            <person name="Smith C.H."/>
        </authorList>
    </citation>
    <scope>NUCLEOTIDE SEQUENCE</scope>
    <source>
        <strain evidence="14">CHS0354</strain>
    </source>
</reference>
<evidence type="ECO:0000256" key="10">
    <source>
        <dbReference type="ARBA" id="ARBA00034541"/>
    </source>
</evidence>
<dbReference type="SMART" id="SM00490">
    <property type="entry name" value="HELICc"/>
    <property type="match status" value="1"/>
</dbReference>
<dbReference type="InterPro" id="IPR027417">
    <property type="entry name" value="P-loop_NTPase"/>
</dbReference>
<evidence type="ECO:0000259" key="13">
    <source>
        <dbReference type="PROSITE" id="PS51194"/>
    </source>
</evidence>
<evidence type="ECO:0000256" key="9">
    <source>
        <dbReference type="ARBA" id="ARBA00023242"/>
    </source>
</evidence>